<evidence type="ECO:0000256" key="9">
    <source>
        <dbReference type="SAM" id="SignalP"/>
    </source>
</evidence>
<keyword evidence="11" id="KW-1185">Reference proteome</keyword>
<dbReference type="PANTHER" id="PTHR11567:SF211">
    <property type="entry name" value="PROSTATIC ACID PHOSPHATASE"/>
    <property type="match status" value="1"/>
</dbReference>
<dbReference type="Gene3D" id="3.40.50.1240">
    <property type="entry name" value="Phosphoglycerate mutase-like"/>
    <property type="match status" value="1"/>
</dbReference>
<keyword evidence="4 9" id="KW-0732">Signal</keyword>
<dbReference type="GO" id="GO:0003993">
    <property type="term" value="F:acid phosphatase activity"/>
    <property type="evidence" value="ECO:0007669"/>
    <property type="project" value="UniProtKB-EC"/>
</dbReference>
<keyword evidence="6" id="KW-1015">Disulfide bond</keyword>
<evidence type="ECO:0000256" key="7">
    <source>
        <dbReference type="ARBA" id="ARBA00023180"/>
    </source>
</evidence>
<keyword evidence="5" id="KW-0378">Hydrolase</keyword>
<evidence type="ECO:0000256" key="5">
    <source>
        <dbReference type="ARBA" id="ARBA00022801"/>
    </source>
</evidence>
<evidence type="ECO:0000256" key="4">
    <source>
        <dbReference type="ARBA" id="ARBA00022729"/>
    </source>
</evidence>
<dbReference type="Pfam" id="PF00328">
    <property type="entry name" value="His_Phos_2"/>
    <property type="match status" value="1"/>
</dbReference>
<proteinExistence type="inferred from homology"/>
<dbReference type="EnsemblMetazoa" id="AAEL003903-RC">
    <property type="protein sequence ID" value="AAEL003903-PC"/>
    <property type="gene ID" value="AAEL003903"/>
</dbReference>
<keyword evidence="7" id="KW-0325">Glycoprotein</keyword>
<evidence type="ECO:0000313" key="11">
    <source>
        <dbReference type="Proteomes" id="UP000008820"/>
    </source>
</evidence>
<dbReference type="CDD" id="cd07061">
    <property type="entry name" value="HP_HAP_like"/>
    <property type="match status" value="1"/>
</dbReference>
<evidence type="ECO:0000256" key="2">
    <source>
        <dbReference type="ARBA" id="ARBA00005375"/>
    </source>
</evidence>
<sequence>MHPPCSRTSGPYGVLMLVLIVASMSVSNVRSQQEANEGEGQLLFAHVIYRHGDRTPIEAYPTDPWKDPSHWSTGWGQLTNAGKMRHLMLGNWLRERYSTLLSKTYTNNEIYVRSTDVDRTLMSAESNLAGLFPPTGKDQWDPAIQWQPIPVHTVPETLDEILAAKKSCPAFDYALKKYKQSDEFQTYNKSLEPVYEYVTAHSGRRIDSLTSAQNLYSCLHIEDLNNFTLPEWTKQVYPEPLRSISSKSFTTKTNTPMLARLKTGPLIKEMLQRFRNKVDNTLKPNRTLWVYSAHDTTVANVLNTLRLFDLHNPPFAACILLELRRSVSGGEPYVSVYYKNTTKEPEPMSIPNCGTRCPLSQMFKVYSEILPDNWKRECEVSILSLTYVEADMSSPTSAIGIVFLAMVGVLVIALAMGAYIRRRRGYYKDKWYLRIDG</sequence>
<gene>
    <name evidence="10" type="primary">5563717</name>
</gene>
<reference evidence="10 11" key="1">
    <citation type="submission" date="2017-06" db="EMBL/GenBank/DDBJ databases">
        <title>Aedes aegypti genome working group (AGWG) sequencing and assembly.</title>
        <authorList>
            <consortium name="Aedes aegypti Genome Working Group (AGWG)"/>
            <person name="Matthews B.J."/>
        </authorList>
    </citation>
    <scope>NUCLEOTIDE SEQUENCE [LARGE SCALE GENOMIC DNA]</scope>
    <source>
        <strain evidence="10 11">LVP_AGWG</strain>
    </source>
</reference>
<feature type="transmembrane region" description="Helical" evidence="8">
    <location>
        <begin position="398"/>
        <end position="420"/>
    </location>
</feature>
<name>A0A1S4F611_AEDAE</name>
<dbReference type="PROSITE" id="PS00778">
    <property type="entry name" value="HIS_ACID_PHOSPHAT_2"/>
    <property type="match status" value="1"/>
</dbReference>
<keyword evidence="8" id="KW-0472">Membrane</keyword>
<keyword evidence="8" id="KW-0812">Transmembrane</keyword>
<comment type="similarity">
    <text evidence="2">Belongs to the histidine acid phosphatase family.</text>
</comment>
<dbReference type="AlphaFoldDB" id="A0A1S4F611"/>
<dbReference type="InterPro" id="IPR029033">
    <property type="entry name" value="His_PPase_superfam"/>
</dbReference>
<dbReference type="InterPro" id="IPR033379">
    <property type="entry name" value="Acid_Pase_AS"/>
</dbReference>
<dbReference type="PROSITE" id="PS00616">
    <property type="entry name" value="HIS_ACID_PHOSPHAT_1"/>
    <property type="match status" value="1"/>
</dbReference>
<dbReference type="EnsemblMetazoa" id="AAEL003903-RA">
    <property type="protein sequence ID" value="AAEL003903-PA"/>
    <property type="gene ID" value="AAEL003903"/>
</dbReference>
<comment type="catalytic activity">
    <reaction evidence="1">
        <text>a phosphate monoester + H2O = an alcohol + phosphate</text>
        <dbReference type="Rhea" id="RHEA:15017"/>
        <dbReference type="ChEBI" id="CHEBI:15377"/>
        <dbReference type="ChEBI" id="CHEBI:30879"/>
        <dbReference type="ChEBI" id="CHEBI:43474"/>
        <dbReference type="ChEBI" id="CHEBI:67140"/>
        <dbReference type="EC" id="3.1.3.2"/>
    </reaction>
</comment>
<evidence type="ECO:0000256" key="3">
    <source>
        <dbReference type="ARBA" id="ARBA00012646"/>
    </source>
</evidence>
<keyword evidence="8" id="KW-1133">Transmembrane helix</keyword>
<accession>A0A1S4F611</accession>
<dbReference type="OrthoDB" id="10257284at2759"/>
<dbReference type="Proteomes" id="UP000008820">
    <property type="component" value="Chromosome 1"/>
</dbReference>
<dbReference type="VEuPathDB" id="VectorBase:AAEL003903"/>
<feature type="signal peptide" evidence="9">
    <location>
        <begin position="1"/>
        <end position="31"/>
    </location>
</feature>
<evidence type="ECO:0000256" key="6">
    <source>
        <dbReference type="ARBA" id="ARBA00023157"/>
    </source>
</evidence>
<protein>
    <recommendedName>
        <fullName evidence="3">acid phosphatase</fullName>
        <ecNumber evidence="3">3.1.3.2</ecNumber>
    </recommendedName>
</protein>
<feature type="chain" id="PRO_5044565996" description="acid phosphatase" evidence="9">
    <location>
        <begin position="32"/>
        <end position="437"/>
    </location>
</feature>
<dbReference type="EC" id="3.1.3.2" evidence="3"/>
<dbReference type="PANTHER" id="PTHR11567">
    <property type="entry name" value="ACID PHOSPHATASE-RELATED"/>
    <property type="match status" value="1"/>
</dbReference>
<dbReference type="EnsemblMetazoa" id="AAEL003903-RB">
    <property type="protein sequence ID" value="AAEL003903-PB"/>
    <property type="gene ID" value="AAEL003903"/>
</dbReference>
<evidence type="ECO:0000313" key="10">
    <source>
        <dbReference type="EnsemblMetazoa" id="AAEL003903-PB"/>
    </source>
</evidence>
<evidence type="ECO:0000256" key="8">
    <source>
        <dbReference type="SAM" id="Phobius"/>
    </source>
</evidence>
<dbReference type="InterPro" id="IPR050645">
    <property type="entry name" value="Histidine_acid_phosphatase"/>
</dbReference>
<dbReference type="SUPFAM" id="SSF53254">
    <property type="entry name" value="Phosphoglycerate mutase-like"/>
    <property type="match status" value="1"/>
</dbReference>
<reference evidence="10" key="2">
    <citation type="submission" date="2025-05" db="UniProtKB">
        <authorList>
            <consortium name="EnsemblMetazoa"/>
        </authorList>
    </citation>
    <scope>IDENTIFICATION</scope>
    <source>
        <strain evidence="10">LVP_AGWG</strain>
    </source>
</reference>
<dbReference type="InterPro" id="IPR000560">
    <property type="entry name" value="His_Pase_clade-2"/>
</dbReference>
<organism evidence="10 11">
    <name type="scientific">Aedes aegypti</name>
    <name type="common">Yellowfever mosquito</name>
    <name type="synonym">Culex aegypti</name>
    <dbReference type="NCBI Taxonomy" id="7159"/>
    <lineage>
        <taxon>Eukaryota</taxon>
        <taxon>Metazoa</taxon>
        <taxon>Ecdysozoa</taxon>
        <taxon>Arthropoda</taxon>
        <taxon>Hexapoda</taxon>
        <taxon>Insecta</taxon>
        <taxon>Pterygota</taxon>
        <taxon>Neoptera</taxon>
        <taxon>Endopterygota</taxon>
        <taxon>Diptera</taxon>
        <taxon>Nematocera</taxon>
        <taxon>Culicoidea</taxon>
        <taxon>Culicidae</taxon>
        <taxon>Culicinae</taxon>
        <taxon>Aedini</taxon>
        <taxon>Aedes</taxon>
        <taxon>Stegomyia</taxon>
    </lineage>
</organism>
<evidence type="ECO:0000256" key="1">
    <source>
        <dbReference type="ARBA" id="ARBA00000032"/>
    </source>
</evidence>